<sequence length="114" mass="13492">MTVYDHIVNKEKNVDMRLGASIMDVVPFMDTGVILWVVGDSDYSLVLKRALNYNWKVEIWFDPHKGKLQLFYYSALCKFYIYRRPVLSEVKTKRLIKIKKAQHGERLMIKECGF</sequence>
<reference evidence="1 2" key="1">
    <citation type="submission" date="2018-06" db="EMBL/GenBank/DDBJ databases">
        <title>Comparative genomics reveals the genomic features of Rhizophagus irregularis, R. cerebriforme, R. diaphanum and Gigaspora rosea, and their symbiotic lifestyle signature.</title>
        <authorList>
            <person name="Morin E."/>
            <person name="San Clemente H."/>
            <person name="Chen E.C.H."/>
            <person name="De La Providencia I."/>
            <person name="Hainaut M."/>
            <person name="Kuo A."/>
            <person name="Kohler A."/>
            <person name="Murat C."/>
            <person name="Tang N."/>
            <person name="Roy S."/>
            <person name="Loubradou J."/>
            <person name="Henrissat B."/>
            <person name="Grigoriev I.V."/>
            <person name="Corradi N."/>
            <person name="Roux C."/>
            <person name="Martin F.M."/>
        </authorList>
    </citation>
    <scope>NUCLEOTIDE SEQUENCE [LARGE SCALE GENOMIC DNA]</scope>
    <source>
        <strain evidence="1 2">DAOM 194757</strain>
    </source>
</reference>
<dbReference type="Gene3D" id="3.40.50.1010">
    <property type="entry name" value="5'-nuclease"/>
    <property type="match status" value="1"/>
</dbReference>
<organism evidence="1 2">
    <name type="scientific">Gigaspora rosea</name>
    <dbReference type="NCBI Taxonomy" id="44941"/>
    <lineage>
        <taxon>Eukaryota</taxon>
        <taxon>Fungi</taxon>
        <taxon>Fungi incertae sedis</taxon>
        <taxon>Mucoromycota</taxon>
        <taxon>Glomeromycotina</taxon>
        <taxon>Glomeromycetes</taxon>
        <taxon>Diversisporales</taxon>
        <taxon>Gigasporaceae</taxon>
        <taxon>Gigaspora</taxon>
    </lineage>
</organism>
<proteinExistence type="predicted"/>
<gene>
    <name evidence="1" type="ORF">C2G38_2227971</name>
</gene>
<accession>A0A397TYB1</accession>
<keyword evidence="2" id="KW-1185">Reference proteome</keyword>
<comment type="caution">
    <text evidence="1">The sequence shown here is derived from an EMBL/GenBank/DDBJ whole genome shotgun (WGS) entry which is preliminary data.</text>
</comment>
<evidence type="ECO:0000313" key="2">
    <source>
        <dbReference type="Proteomes" id="UP000266673"/>
    </source>
</evidence>
<dbReference type="Proteomes" id="UP000266673">
    <property type="component" value="Unassembled WGS sequence"/>
</dbReference>
<dbReference type="AlphaFoldDB" id="A0A397TYB1"/>
<protein>
    <recommendedName>
        <fullName evidence="3">NYN domain-containing protein</fullName>
    </recommendedName>
</protein>
<evidence type="ECO:0000313" key="1">
    <source>
        <dbReference type="EMBL" id="RIB02381.1"/>
    </source>
</evidence>
<name>A0A397TYB1_9GLOM</name>
<dbReference type="EMBL" id="QKWP01002713">
    <property type="protein sequence ID" value="RIB02381.1"/>
    <property type="molecule type" value="Genomic_DNA"/>
</dbReference>
<dbReference type="OrthoDB" id="2429066at2759"/>
<evidence type="ECO:0008006" key="3">
    <source>
        <dbReference type="Google" id="ProtNLM"/>
    </source>
</evidence>